<reference evidence="1" key="2">
    <citation type="submission" date="2020-09" db="EMBL/GenBank/DDBJ databases">
        <authorList>
            <person name="Sun Q."/>
            <person name="Zhou Y."/>
        </authorList>
    </citation>
    <scope>NUCLEOTIDE SEQUENCE</scope>
    <source>
        <strain evidence="1">CGMCC 1.15454</strain>
    </source>
</reference>
<dbReference type="EMBL" id="BMJD01000013">
    <property type="protein sequence ID" value="GGB42438.1"/>
    <property type="molecule type" value="Genomic_DNA"/>
</dbReference>
<accession>A0A9W5TXE0</accession>
<reference evidence="1" key="1">
    <citation type="journal article" date="2014" name="Int. J. Syst. Evol. Microbiol.">
        <title>Complete genome sequence of Corynebacterium casei LMG S-19264T (=DSM 44701T), isolated from a smear-ripened cheese.</title>
        <authorList>
            <consortium name="US DOE Joint Genome Institute (JGI-PGF)"/>
            <person name="Walter F."/>
            <person name="Albersmeier A."/>
            <person name="Kalinowski J."/>
            <person name="Ruckert C."/>
        </authorList>
    </citation>
    <scope>NUCLEOTIDE SEQUENCE</scope>
    <source>
        <strain evidence="1">CGMCC 1.15454</strain>
    </source>
</reference>
<dbReference type="RefSeq" id="WP_188725078.1">
    <property type="nucleotide sequence ID" value="NZ_BMJD01000013.1"/>
</dbReference>
<sequence>MRDKRINKPQHIKALMQEQINILRRDDGLDPIDKARAIAYLSNIALTAIKDGDLEERMKRIELEMEDKR</sequence>
<evidence type="ECO:0000313" key="2">
    <source>
        <dbReference type="Proteomes" id="UP000621492"/>
    </source>
</evidence>
<gene>
    <name evidence="1" type="ORF">GCM10011409_20010</name>
</gene>
<name>A0A9W5TXE0_9BACI</name>
<comment type="caution">
    <text evidence="1">The sequence shown here is derived from an EMBL/GenBank/DDBJ whole genome shotgun (WGS) entry which is preliminary data.</text>
</comment>
<protein>
    <submittedName>
        <fullName evidence="1">Uncharacterized protein</fullName>
    </submittedName>
</protein>
<evidence type="ECO:0000313" key="1">
    <source>
        <dbReference type="EMBL" id="GGB42438.1"/>
    </source>
</evidence>
<keyword evidence="2" id="KW-1185">Reference proteome</keyword>
<dbReference type="AlphaFoldDB" id="A0A9W5TXE0"/>
<organism evidence="1 2">
    <name type="scientific">Lentibacillus populi</name>
    <dbReference type="NCBI Taxonomy" id="1827502"/>
    <lineage>
        <taxon>Bacteria</taxon>
        <taxon>Bacillati</taxon>
        <taxon>Bacillota</taxon>
        <taxon>Bacilli</taxon>
        <taxon>Bacillales</taxon>
        <taxon>Bacillaceae</taxon>
        <taxon>Lentibacillus</taxon>
    </lineage>
</organism>
<proteinExistence type="predicted"/>
<dbReference type="Proteomes" id="UP000621492">
    <property type="component" value="Unassembled WGS sequence"/>
</dbReference>